<evidence type="ECO:0000313" key="2">
    <source>
        <dbReference type="EMBL" id="KAG7438956.1"/>
    </source>
</evidence>
<gene>
    <name evidence="2" type="ORF">Forpi1262_v000704</name>
</gene>
<sequence>MRTTPPAFVLYSTSDTFLHSIFELGLCYFSVISDLVPFAFCIVSGLIPALTGLPTTSSRRKIHLQTHFNISCFNLKHLPKLPKTDASRSRRRSSSSFFLTLDRFFHPP</sequence>
<organism evidence="2 3">
    <name type="scientific">Fusarium oxysporum f. sp. raphani</name>
    <dbReference type="NCBI Taxonomy" id="96318"/>
    <lineage>
        <taxon>Eukaryota</taxon>
        <taxon>Fungi</taxon>
        <taxon>Dikarya</taxon>
        <taxon>Ascomycota</taxon>
        <taxon>Pezizomycotina</taxon>
        <taxon>Sordariomycetes</taxon>
        <taxon>Hypocreomycetidae</taxon>
        <taxon>Hypocreales</taxon>
        <taxon>Nectriaceae</taxon>
        <taxon>Fusarium</taxon>
        <taxon>Fusarium oxysporum species complex</taxon>
    </lineage>
</organism>
<keyword evidence="1" id="KW-1133">Transmembrane helix</keyword>
<evidence type="ECO:0000256" key="1">
    <source>
        <dbReference type="SAM" id="Phobius"/>
    </source>
</evidence>
<name>A0A8J5QCR8_FUSOX</name>
<proteinExistence type="predicted"/>
<keyword evidence="1" id="KW-0812">Transmembrane</keyword>
<dbReference type="AlphaFoldDB" id="A0A8J5QCR8"/>
<protein>
    <submittedName>
        <fullName evidence="2">Uncharacterized protein</fullName>
    </submittedName>
</protein>
<dbReference type="EMBL" id="JAELUR010000001">
    <property type="protein sequence ID" value="KAG7438956.1"/>
    <property type="molecule type" value="Genomic_DNA"/>
</dbReference>
<accession>A0A8J5QCR8</accession>
<evidence type="ECO:0000313" key="3">
    <source>
        <dbReference type="Proteomes" id="UP000693942"/>
    </source>
</evidence>
<dbReference type="Proteomes" id="UP000693942">
    <property type="component" value="Unassembled WGS sequence"/>
</dbReference>
<feature type="transmembrane region" description="Helical" evidence="1">
    <location>
        <begin position="35"/>
        <end position="53"/>
    </location>
</feature>
<comment type="caution">
    <text evidence="2">The sequence shown here is derived from an EMBL/GenBank/DDBJ whole genome shotgun (WGS) entry which is preliminary data.</text>
</comment>
<keyword evidence="1" id="KW-0472">Membrane</keyword>
<reference evidence="2" key="1">
    <citation type="submission" date="2021-04" db="EMBL/GenBank/DDBJ databases">
        <title>First draft genome resource for Brassicaceae pathogens Fusarium oxysporum f. sp. raphani and Fusarium oxysporum f. sp. rapae.</title>
        <authorList>
            <person name="Asai S."/>
        </authorList>
    </citation>
    <scope>NUCLEOTIDE SEQUENCE</scope>
    <source>
        <strain evidence="2">Tf1262</strain>
    </source>
</reference>